<dbReference type="Proteomes" id="UP001576780">
    <property type="component" value="Unassembled WGS sequence"/>
</dbReference>
<dbReference type="EMBL" id="JBHFNT010000215">
    <property type="protein sequence ID" value="MFB2837465.1"/>
    <property type="molecule type" value="Genomic_DNA"/>
</dbReference>
<gene>
    <name evidence="1" type="ORF">ACE1CA_23300</name>
</gene>
<sequence>MEPMPPLLQEQPMTKPTTDANFHQTLRELVQEVCQYPAQSPQRRKGLNRIVRLIQQSGKLWRENTSYYEDALQETWLYFSRNLCEATTSRNPYNPEEGSVITWLNAYLRRRLQDWQQQENEERVRRANSQVSKETGELLDPLDTVPAKSEAPSLVEEIEAWVVADETGELQRTHIHGHPEVNCQVLILRRLPPETKWRDLAAKWGLSISTLSGFYEKQCRPRLKEFVWSEGYL</sequence>
<evidence type="ECO:0000313" key="1">
    <source>
        <dbReference type="EMBL" id="MFB2837465.1"/>
    </source>
</evidence>
<dbReference type="SUPFAM" id="SSF56854">
    <property type="entry name" value="Bcl-2 inhibitors of programmed cell death"/>
    <property type="match status" value="1"/>
</dbReference>
<protein>
    <submittedName>
        <fullName evidence="1">Sigma-70 family RNA polymerase sigma factor</fullName>
    </submittedName>
</protein>
<name>A0ABV4WQU3_9CYAN</name>
<organism evidence="1 2">
    <name type="scientific">Floridaenema evergladense BLCC-F167</name>
    <dbReference type="NCBI Taxonomy" id="3153639"/>
    <lineage>
        <taxon>Bacteria</taxon>
        <taxon>Bacillati</taxon>
        <taxon>Cyanobacteriota</taxon>
        <taxon>Cyanophyceae</taxon>
        <taxon>Oscillatoriophycideae</taxon>
        <taxon>Aerosakkonematales</taxon>
        <taxon>Aerosakkonemataceae</taxon>
        <taxon>Floridanema</taxon>
        <taxon>Floridanema evergladense</taxon>
    </lineage>
</organism>
<comment type="caution">
    <text evidence="1">The sequence shown here is derived from an EMBL/GenBank/DDBJ whole genome shotgun (WGS) entry which is preliminary data.</text>
</comment>
<reference evidence="1 2" key="1">
    <citation type="submission" date="2024-09" db="EMBL/GenBank/DDBJ databases">
        <title>Floridaenema gen nov. (Aerosakkonemataceae, Aerosakkonematales ord. nov., Cyanobacteria) from benthic tropical and subtropical fresh waters, with the description of four new species.</title>
        <authorList>
            <person name="Moretto J.A."/>
            <person name="Berthold D.E."/>
            <person name="Lefler F.W."/>
            <person name="Huang I.-S."/>
            <person name="Laughinghouse H. IV."/>
        </authorList>
    </citation>
    <scope>NUCLEOTIDE SEQUENCE [LARGE SCALE GENOMIC DNA]</scope>
    <source>
        <strain evidence="1 2">BLCC-F167</strain>
    </source>
</reference>
<accession>A0ABV4WQU3</accession>
<keyword evidence="2" id="KW-1185">Reference proteome</keyword>
<evidence type="ECO:0000313" key="2">
    <source>
        <dbReference type="Proteomes" id="UP001576780"/>
    </source>
</evidence>
<proteinExistence type="predicted"/>
<dbReference type="InterPro" id="IPR036834">
    <property type="entry name" value="Bcl-2-like_sf"/>
</dbReference>